<keyword evidence="6 9" id="KW-0456">Lyase</keyword>
<evidence type="ECO:0000313" key="9">
    <source>
        <dbReference type="EMBL" id="HJB79429.1"/>
    </source>
</evidence>
<sequence length="214" mass="22641">MDAISKRISEIGVVPVIKLNHPQEDAAPLARALCDGGVPVAEVTFRAAGAAQAIRLMTEACPEMLVGAGTVLTTDQVDQALEAGAKFIVTPGLDPDIVTYCQSKGVPVFPGCTTPTDYHTAHKLGLEVLKFFPAEQSGGLSKIKAMSAPFPMFKIMPTGGISLKNLKEYLSSPVVCACGGSCMVTADLIDNHKWDEIIELCKQSVAIVKEVRNG</sequence>
<dbReference type="PANTHER" id="PTHR30246:SF1">
    <property type="entry name" value="2-DEHYDRO-3-DEOXY-6-PHOSPHOGALACTONATE ALDOLASE-RELATED"/>
    <property type="match status" value="1"/>
</dbReference>
<evidence type="ECO:0000313" key="10">
    <source>
        <dbReference type="Proteomes" id="UP000823921"/>
    </source>
</evidence>
<evidence type="ECO:0000256" key="2">
    <source>
        <dbReference type="ARBA" id="ARBA00004736"/>
    </source>
</evidence>
<comment type="catalytic activity">
    <reaction evidence="1">
        <text>2-dehydro-3-deoxy-6-phospho-D-gluconate = D-glyceraldehyde 3-phosphate + pyruvate</text>
        <dbReference type="Rhea" id="RHEA:17089"/>
        <dbReference type="ChEBI" id="CHEBI:15361"/>
        <dbReference type="ChEBI" id="CHEBI:57569"/>
        <dbReference type="ChEBI" id="CHEBI:59776"/>
        <dbReference type="EC" id="4.1.2.14"/>
    </reaction>
</comment>
<evidence type="ECO:0000256" key="5">
    <source>
        <dbReference type="ARBA" id="ARBA00013063"/>
    </source>
</evidence>
<evidence type="ECO:0000256" key="6">
    <source>
        <dbReference type="ARBA" id="ARBA00023239"/>
    </source>
</evidence>
<dbReference type="EC" id="4.1.2.14" evidence="5"/>
<evidence type="ECO:0000256" key="8">
    <source>
        <dbReference type="ARBA" id="ARBA00023277"/>
    </source>
</evidence>
<dbReference type="SUPFAM" id="SSF51569">
    <property type="entry name" value="Aldolase"/>
    <property type="match status" value="1"/>
</dbReference>
<dbReference type="Gene3D" id="3.20.20.70">
    <property type="entry name" value="Aldolase class I"/>
    <property type="match status" value="1"/>
</dbReference>
<dbReference type="Pfam" id="PF01081">
    <property type="entry name" value="Aldolase"/>
    <property type="match status" value="1"/>
</dbReference>
<dbReference type="InterPro" id="IPR000887">
    <property type="entry name" value="Aldlse_KDPG_KHG"/>
</dbReference>
<dbReference type="PROSITE" id="PS00160">
    <property type="entry name" value="ALDOLASE_KDPG_KHG_2"/>
    <property type="match status" value="1"/>
</dbReference>
<keyword evidence="7" id="KW-0704">Schiff base</keyword>
<dbReference type="GO" id="GO:0008675">
    <property type="term" value="F:2-dehydro-3-deoxy-phosphogluconate aldolase activity"/>
    <property type="evidence" value="ECO:0007669"/>
    <property type="project" value="UniProtKB-EC"/>
</dbReference>
<dbReference type="InterPro" id="IPR013785">
    <property type="entry name" value="Aldolase_TIM"/>
</dbReference>
<dbReference type="NCBIfam" id="NF004325">
    <property type="entry name" value="PRK05718.1"/>
    <property type="match status" value="1"/>
</dbReference>
<comment type="pathway">
    <text evidence="2">Carbohydrate acid metabolism; 2-dehydro-3-deoxy-D-gluconate degradation; D-glyceraldehyde 3-phosphate and pyruvate from 2-dehydro-3-deoxy-D-gluconate: step 2/2.</text>
</comment>
<dbReference type="PROSITE" id="PS00159">
    <property type="entry name" value="ALDOLASE_KDPG_KHG_1"/>
    <property type="match status" value="1"/>
</dbReference>
<dbReference type="Proteomes" id="UP000823921">
    <property type="component" value="Unassembled WGS sequence"/>
</dbReference>
<gene>
    <name evidence="9" type="primary">eda</name>
    <name evidence="9" type="ORF">H9712_00415</name>
</gene>
<evidence type="ECO:0000256" key="4">
    <source>
        <dbReference type="ARBA" id="ARBA00011233"/>
    </source>
</evidence>
<evidence type="ECO:0000256" key="3">
    <source>
        <dbReference type="ARBA" id="ARBA00006906"/>
    </source>
</evidence>
<dbReference type="AlphaFoldDB" id="A0A9D2SA98"/>
<comment type="subunit">
    <text evidence="4">Homotrimer.</text>
</comment>
<dbReference type="InterPro" id="IPR031338">
    <property type="entry name" value="KDPG/KHG_AS_2"/>
</dbReference>
<dbReference type="PANTHER" id="PTHR30246">
    <property type="entry name" value="2-KETO-3-DEOXY-6-PHOSPHOGLUCONATE ALDOLASE"/>
    <property type="match status" value="1"/>
</dbReference>
<reference evidence="9" key="1">
    <citation type="journal article" date="2021" name="PeerJ">
        <title>Extensive microbial diversity within the chicken gut microbiome revealed by metagenomics and culture.</title>
        <authorList>
            <person name="Gilroy R."/>
            <person name="Ravi A."/>
            <person name="Getino M."/>
            <person name="Pursley I."/>
            <person name="Horton D.L."/>
            <person name="Alikhan N.F."/>
            <person name="Baker D."/>
            <person name="Gharbi K."/>
            <person name="Hall N."/>
            <person name="Watson M."/>
            <person name="Adriaenssens E.M."/>
            <person name="Foster-Nyarko E."/>
            <person name="Jarju S."/>
            <person name="Secka A."/>
            <person name="Antonio M."/>
            <person name="Oren A."/>
            <person name="Chaudhuri R.R."/>
            <person name="La Ragione R."/>
            <person name="Hildebrand F."/>
            <person name="Pallen M.J."/>
        </authorList>
    </citation>
    <scope>NUCLEOTIDE SEQUENCE</scope>
    <source>
        <strain evidence="9">CHK192-8294</strain>
    </source>
</reference>
<dbReference type="NCBIfam" id="TIGR01182">
    <property type="entry name" value="eda"/>
    <property type="match status" value="1"/>
</dbReference>
<protein>
    <recommendedName>
        <fullName evidence="5">2-dehydro-3-deoxy-phosphogluconate aldolase</fullName>
        <ecNumber evidence="5">4.1.2.14</ecNumber>
    </recommendedName>
</protein>
<evidence type="ECO:0000256" key="1">
    <source>
        <dbReference type="ARBA" id="ARBA00000654"/>
    </source>
</evidence>
<dbReference type="CDD" id="cd00452">
    <property type="entry name" value="KDPG_aldolase"/>
    <property type="match status" value="1"/>
</dbReference>
<comment type="similarity">
    <text evidence="3">Belongs to the KHG/KDPG aldolase family.</text>
</comment>
<name>A0A9D2SA98_9FIRM</name>
<keyword evidence="8" id="KW-0119">Carbohydrate metabolism</keyword>
<organism evidence="9 10">
    <name type="scientific">Candidatus Flavonifractor intestinigallinarum</name>
    <dbReference type="NCBI Taxonomy" id="2838586"/>
    <lineage>
        <taxon>Bacteria</taxon>
        <taxon>Bacillati</taxon>
        <taxon>Bacillota</taxon>
        <taxon>Clostridia</taxon>
        <taxon>Eubacteriales</taxon>
        <taxon>Oscillospiraceae</taxon>
        <taxon>Flavonifractor</taxon>
    </lineage>
</organism>
<comment type="caution">
    <text evidence="9">The sequence shown here is derived from an EMBL/GenBank/DDBJ whole genome shotgun (WGS) entry which is preliminary data.</text>
</comment>
<accession>A0A9D2SA98</accession>
<proteinExistence type="inferred from homology"/>
<dbReference type="InterPro" id="IPR031337">
    <property type="entry name" value="KDPG/KHG_AS_1"/>
</dbReference>
<dbReference type="EMBL" id="DWXO01000004">
    <property type="protein sequence ID" value="HJB79429.1"/>
    <property type="molecule type" value="Genomic_DNA"/>
</dbReference>
<evidence type="ECO:0000256" key="7">
    <source>
        <dbReference type="ARBA" id="ARBA00023270"/>
    </source>
</evidence>
<reference evidence="9" key="2">
    <citation type="submission" date="2021-04" db="EMBL/GenBank/DDBJ databases">
        <authorList>
            <person name="Gilroy R."/>
        </authorList>
    </citation>
    <scope>NUCLEOTIDE SEQUENCE</scope>
    <source>
        <strain evidence="9">CHK192-8294</strain>
    </source>
</reference>